<reference evidence="2" key="1">
    <citation type="submission" date="2022-08" db="EMBL/GenBank/DDBJ databases">
        <authorList>
            <person name="Kallberg Y."/>
            <person name="Tangrot J."/>
            <person name="Rosling A."/>
        </authorList>
    </citation>
    <scope>NUCLEOTIDE SEQUENCE</scope>
    <source>
        <strain evidence="2">Wild A</strain>
    </source>
</reference>
<dbReference type="EMBL" id="CAMKVN010001179">
    <property type="protein sequence ID" value="CAI2174234.1"/>
    <property type="molecule type" value="Genomic_DNA"/>
</dbReference>
<feature type="chain" id="PRO_5040907788" evidence="1">
    <location>
        <begin position="23"/>
        <end position="196"/>
    </location>
</feature>
<accession>A0A9W4WZ26</accession>
<keyword evidence="1" id="KW-0732">Signal</keyword>
<proteinExistence type="predicted"/>
<keyword evidence="3" id="KW-1185">Reference proteome</keyword>
<gene>
    <name evidence="2" type="ORF">FWILDA_LOCUS6487</name>
</gene>
<dbReference type="AlphaFoldDB" id="A0A9W4WZ26"/>
<feature type="signal peptide" evidence="1">
    <location>
        <begin position="1"/>
        <end position="22"/>
    </location>
</feature>
<protein>
    <submittedName>
        <fullName evidence="2">19064_t:CDS:1</fullName>
    </submittedName>
</protein>
<dbReference type="OrthoDB" id="10408213at2759"/>
<evidence type="ECO:0000256" key="1">
    <source>
        <dbReference type="SAM" id="SignalP"/>
    </source>
</evidence>
<comment type="caution">
    <text evidence="2">The sequence shown here is derived from an EMBL/GenBank/DDBJ whole genome shotgun (WGS) entry which is preliminary data.</text>
</comment>
<evidence type="ECO:0000313" key="3">
    <source>
        <dbReference type="Proteomes" id="UP001153678"/>
    </source>
</evidence>
<organism evidence="2 3">
    <name type="scientific">Funneliformis geosporum</name>
    <dbReference type="NCBI Taxonomy" id="1117311"/>
    <lineage>
        <taxon>Eukaryota</taxon>
        <taxon>Fungi</taxon>
        <taxon>Fungi incertae sedis</taxon>
        <taxon>Mucoromycota</taxon>
        <taxon>Glomeromycotina</taxon>
        <taxon>Glomeromycetes</taxon>
        <taxon>Glomerales</taxon>
        <taxon>Glomeraceae</taxon>
        <taxon>Funneliformis</taxon>
    </lineage>
</organism>
<evidence type="ECO:0000313" key="2">
    <source>
        <dbReference type="EMBL" id="CAI2174234.1"/>
    </source>
</evidence>
<dbReference type="Proteomes" id="UP001153678">
    <property type="component" value="Unassembled WGS sequence"/>
</dbReference>
<sequence>MNLLIFVCIIILLQRFSLIVKADEVEIVNPQENTEIEINKSTPIDYVVKQNGMAILKSIQFSSYEYNTNPPPECSNDNVENNSNNLIYSKNLIGLKKCALILIEKNIANVTREVDFKDKLEGEINWFVDGAMYTVGKQYYIKVSLELIYRNTKGIWDNLMVEFVNGPLLAKEIQGTDVTSGAKHRKKRNFNNSRSK</sequence>
<name>A0A9W4WZ26_9GLOM</name>